<protein>
    <submittedName>
        <fullName evidence="1">Uncharacterized protein</fullName>
    </submittedName>
</protein>
<sequence length="292" mass="31707">MMMVPSVALVQETHLIAQCLRWNNNSCIFSPLDPVWFTGLKLAQQTVCKADLTVAVKQIDWQSSAGGRGSVDSLLINGVEMLQSPVHPSHMYMIANYPHCDDMFSIFPPWGNGMVGPERRKSIIPEITSDSLSISIHYSWNGPHDDFPVCSMAGVSIAGYAEINIYLEAQENAVCPGWDSALHMACFGNGDCVCASNDISPRTCSCVCEPDMLLQIAATAIADFSVRSASEPASRALTTAFAIQACWVQESVCVLRVLTRTPGVQRACPDILEINASGVRIATFRTEIAMTV</sequence>
<evidence type="ECO:0000313" key="2">
    <source>
        <dbReference type="Proteomes" id="UP001162029"/>
    </source>
</evidence>
<keyword evidence="2" id="KW-1185">Reference proteome</keyword>
<dbReference type="AlphaFoldDB" id="A0AAV0UIQ2"/>
<proteinExistence type="predicted"/>
<dbReference type="Proteomes" id="UP001162029">
    <property type="component" value="Unassembled WGS sequence"/>
</dbReference>
<dbReference type="EMBL" id="CANTFM010001206">
    <property type="protein sequence ID" value="CAI5736775.1"/>
    <property type="molecule type" value="Genomic_DNA"/>
</dbReference>
<comment type="caution">
    <text evidence="1">The sequence shown here is derived from an EMBL/GenBank/DDBJ whole genome shotgun (WGS) entry which is preliminary data.</text>
</comment>
<accession>A0AAV0UIQ2</accession>
<reference evidence="1" key="1">
    <citation type="submission" date="2022-12" db="EMBL/GenBank/DDBJ databases">
        <authorList>
            <person name="Webb A."/>
        </authorList>
    </citation>
    <scope>NUCLEOTIDE SEQUENCE</scope>
    <source>
        <strain evidence="1">Pd1</strain>
    </source>
</reference>
<name>A0AAV0UIQ2_9STRA</name>
<gene>
    <name evidence="1" type="ORF">PDE001_LOCUS6403</name>
</gene>
<organism evidence="1 2">
    <name type="scientific">Peronospora destructor</name>
    <dbReference type="NCBI Taxonomy" id="86335"/>
    <lineage>
        <taxon>Eukaryota</taxon>
        <taxon>Sar</taxon>
        <taxon>Stramenopiles</taxon>
        <taxon>Oomycota</taxon>
        <taxon>Peronosporomycetes</taxon>
        <taxon>Peronosporales</taxon>
        <taxon>Peronosporaceae</taxon>
        <taxon>Peronospora</taxon>
    </lineage>
</organism>
<evidence type="ECO:0000313" key="1">
    <source>
        <dbReference type="EMBL" id="CAI5736775.1"/>
    </source>
</evidence>